<dbReference type="Gene3D" id="1.10.3720.10">
    <property type="entry name" value="MetI-like"/>
    <property type="match status" value="1"/>
</dbReference>
<comment type="caution">
    <text evidence="10">The sequence shown here is derived from an EMBL/GenBank/DDBJ whole genome shotgun (WGS) entry which is preliminary data.</text>
</comment>
<accession>A0A4R2C475</accession>
<keyword evidence="7 8" id="KW-0472">Membrane</keyword>
<evidence type="ECO:0000313" key="10">
    <source>
        <dbReference type="EMBL" id="TCN33314.1"/>
    </source>
</evidence>
<dbReference type="GO" id="GO:0022857">
    <property type="term" value="F:transmembrane transporter activity"/>
    <property type="evidence" value="ECO:0007669"/>
    <property type="project" value="InterPro"/>
</dbReference>
<sequence length="252" mass="27271">MISDIIAIIRDYWLLLLIGQYPNGPLGGLVATLILSVLAIAFAFPVSIALALARLSKSPFLTWPVTALVYFTRGVPLLMLILWGYFLVPLATGANVPSFLTMLVTLVVYQGAFLSEVVRGGIVALGHGQMEAARALGHSYLGAMRYVILPQALYNVIPSIISVFVSTIKDTTLGYVINVPDLTFAASQINNQLLTQPFQVFFILAAVYYVICWSLTRVAVATEGRITRKRAGTVPLPTAKSLKLAALTDQPS</sequence>
<comment type="subcellular location">
    <subcellularLocation>
        <location evidence="1">Cell inner membrane</location>
        <topology evidence="1">Multi-pass membrane protein</topology>
    </subcellularLocation>
    <subcellularLocation>
        <location evidence="8">Cell membrane</location>
        <topology evidence="8">Multi-pass membrane protein</topology>
    </subcellularLocation>
</comment>
<keyword evidence="4" id="KW-1003">Cell membrane</keyword>
<feature type="transmembrane region" description="Helical" evidence="8">
    <location>
        <begin position="99"/>
        <end position="125"/>
    </location>
</feature>
<feature type="domain" description="ABC transmembrane type-1" evidence="9">
    <location>
        <begin position="29"/>
        <end position="219"/>
    </location>
</feature>
<dbReference type="GO" id="GO:0006865">
    <property type="term" value="P:amino acid transport"/>
    <property type="evidence" value="ECO:0007669"/>
    <property type="project" value="TreeGrafter"/>
</dbReference>
<evidence type="ECO:0000256" key="7">
    <source>
        <dbReference type="ARBA" id="ARBA00023136"/>
    </source>
</evidence>
<evidence type="ECO:0000256" key="1">
    <source>
        <dbReference type="ARBA" id="ARBA00004429"/>
    </source>
</evidence>
<evidence type="ECO:0000313" key="11">
    <source>
        <dbReference type="Proteomes" id="UP000295043"/>
    </source>
</evidence>
<dbReference type="GO" id="GO:0043190">
    <property type="term" value="C:ATP-binding cassette (ABC) transporter complex"/>
    <property type="evidence" value="ECO:0007669"/>
    <property type="project" value="InterPro"/>
</dbReference>
<dbReference type="SUPFAM" id="SSF161098">
    <property type="entry name" value="MetI-like"/>
    <property type="match status" value="1"/>
</dbReference>
<dbReference type="Pfam" id="PF00528">
    <property type="entry name" value="BPD_transp_1"/>
    <property type="match status" value="1"/>
</dbReference>
<evidence type="ECO:0000256" key="8">
    <source>
        <dbReference type="RuleBase" id="RU363032"/>
    </source>
</evidence>
<protein>
    <submittedName>
        <fullName evidence="10">Polar amino acid transport system permease protein</fullName>
    </submittedName>
</protein>
<evidence type="ECO:0000256" key="2">
    <source>
        <dbReference type="ARBA" id="ARBA00010072"/>
    </source>
</evidence>
<dbReference type="PROSITE" id="PS50928">
    <property type="entry name" value="ABC_TM1"/>
    <property type="match status" value="1"/>
</dbReference>
<feature type="transmembrane region" description="Helical" evidence="8">
    <location>
        <begin position="29"/>
        <end position="53"/>
    </location>
</feature>
<dbReference type="InterPro" id="IPR043429">
    <property type="entry name" value="ArtM/GltK/GlnP/TcyL/YhdX-like"/>
</dbReference>
<keyword evidence="6 8" id="KW-1133">Transmembrane helix</keyword>
<dbReference type="AlphaFoldDB" id="A0A4R2C475"/>
<dbReference type="RefSeq" id="WP_132073499.1">
    <property type="nucleotide sequence ID" value="NZ_SLVU01000003.1"/>
</dbReference>
<evidence type="ECO:0000259" key="9">
    <source>
        <dbReference type="PROSITE" id="PS50928"/>
    </source>
</evidence>
<dbReference type="EMBL" id="SLVU01000003">
    <property type="protein sequence ID" value="TCN33314.1"/>
    <property type="molecule type" value="Genomic_DNA"/>
</dbReference>
<dbReference type="InterPro" id="IPR010065">
    <property type="entry name" value="AA_ABC_transptr_permease_3TM"/>
</dbReference>
<dbReference type="PANTHER" id="PTHR30614">
    <property type="entry name" value="MEMBRANE COMPONENT OF AMINO ACID ABC TRANSPORTER"/>
    <property type="match status" value="1"/>
</dbReference>
<name>A0A4R2C475_9HYPH</name>
<keyword evidence="5 8" id="KW-0812">Transmembrane</keyword>
<evidence type="ECO:0000256" key="3">
    <source>
        <dbReference type="ARBA" id="ARBA00022448"/>
    </source>
</evidence>
<gene>
    <name evidence="10" type="ORF">EV184_103328</name>
</gene>
<dbReference type="Proteomes" id="UP000295043">
    <property type="component" value="Unassembled WGS sequence"/>
</dbReference>
<evidence type="ECO:0000256" key="6">
    <source>
        <dbReference type="ARBA" id="ARBA00022989"/>
    </source>
</evidence>
<feature type="transmembrane region" description="Helical" evidence="8">
    <location>
        <begin position="65"/>
        <end position="87"/>
    </location>
</feature>
<evidence type="ECO:0000256" key="5">
    <source>
        <dbReference type="ARBA" id="ARBA00022692"/>
    </source>
</evidence>
<comment type="similarity">
    <text evidence="2">Belongs to the binding-protein-dependent transport system permease family. HisMQ subfamily.</text>
</comment>
<keyword evidence="3 8" id="KW-0813">Transport</keyword>
<reference evidence="10 11" key="1">
    <citation type="submission" date="2019-03" db="EMBL/GenBank/DDBJ databases">
        <title>Genomic Encyclopedia of Type Strains, Phase IV (KMG-V): Genome sequencing to study the core and pangenomes of soil and plant-associated prokaryotes.</title>
        <authorList>
            <person name="Whitman W."/>
        </authorList>
    </citation>
    <scope>NUCLEOTIDE SEQUENCE [LARGE SCALE GENOMIC DNA]</scope>
    <source>
        <strain evidence="10 11">23C40</strain>
    </source>
</reference>
<dbReference type="InterPro" id="IPR000515">
    <property type="entry name" value="MetI-like"/>
</dbReference>
<evidence type="ECO:0000256" key="4">
    <source>
        <dbReference type="ARBA" id="ARBA00022475"/>
    </source>
</evidence>
<proteinExistence type="inferred from homology"/>
<feature type="transmembrane region" description="Helical" evidence="8">
    <location>
        <begin position="146"/>
        <end position="168"/>
    </location>
</feature>
<dbReference type="NCBIfam" id="TIGR01726">
    <property type="entry name" value="HEQRo_perm_3TM"/>
    <property type="match status" value="1"/>
</dbReference>
<feature type="transmembrane region" description="Helical" evidence="8">
    <location>
        <begin position="200"/>
        <end position="220"/>
    </location>
</feature>
<dbReference type="PANTHER" id="PTHR30614:SF21">
    <property type="entry name" value="AMINO ACID ABC TRANSPORTER PERMEASE"/>
    <property type="match status" value="1"/>
</dbReference>
<dbReference type="CDD" id="cd06261">
    <property type="entry name" value="TM_PBP2"/>
    <property type="match status" value="1"/>
</dbReference>
<organism evidence="10 11">
    <name type="scientific">Sinorhizobium americanum</name>
    <dbReference type="NCBI Taxonomy" id="194963"/>
    <lineage>
        <taxon>Bacteria</taxon>
        <taxon>Pseudomonadati</taxon>
        <taxon>Pseudomonadota</taxon>
        <taxon>Alphaproteobacteria</taxon>
        <taxon>Hyphomicrobiales</taxon>
        <taxon>Rhizobiaceae</taxon>
        <taxon>Sinorhizobium/Ensifer group</taxon>
        <taxon>Sinorhizobium</taxon>
    </lineage>
</organism>
<dbReference type="InterPro" id="IPR035906">
    <property type="entry name" value="MetI-like_sf"/>
</dbReference>